<proteinExistence type="predicted"/>
<dbReference type="InterPro" id="IPR014718">
    <property type="entry name" value="GH-type_carb-bd"/>
</dbReference>
<dbReference type="PANTHER" id="PTHR10091">
    <property type="entry name" value="ALDOSE-1-EPIMERASE"/>
    <property type="match status" value="1"/>
</dbReference>
<reference evidence="2" key="1">
    <citation type="journal article" date="2019" name="Int. J. Syst. Evol. Microbiol.">
        <title>The Global Catalogue of Microorganisms (GCM) 10K type strain sequencing project: providing services to taxonomists for standard genome sequencing and annotation.</title>
        <authorList>
            <consortium name="The Broad Institute Genomics Platform"/>
            <consortium name="The Broad Institute Genome Sequencing Center for Infectious Disease"/>
            <person name="Wu L."/>
            <person name="Ma J."/>
        </authorList>
    </citation>
    <scope>NUCLEOTIDE SEQUENCE [LARGE SCALE GENOMIC DNA]</scope>
    <source>
        <strain evidence="2">JCM 18541</strain>
    </source>
</reference>
<name>A0ABP9AWB4_9MICC</name>
<accession>A0ABP9AWB4</accession>
<dbReference type="SUPFAM" id="SSF74650">
    <property type="entry name" value="Galactose mutarotase-like"/>
    <property type="match status" value="1"/>
</dbReference>
<dbReference type="Pfam" id="PF01263">
    <property type="entry name" value="Aldose_epim"/>
    <property type="match status" value="1"/>
</dbReference>
<dbReference type="Gene3D" id="2.70.98.10">
    <property type="match status" value="1"/>
</dbReference>
<dbReference type="RefSeq" id="WP_345443130.1">
    <property type="nucleotide sequence ID" value="NZ_BAABKP010000001.1"/>
</dbReference>
<dbReference type="PANTHER" id="PTHR10091:SF0">
    <property type="entry name" value="GALACTOSE MUTAROTASE"/>
    <property type="match status" value="1"/>
</dbReference>
<dbReference type="EMBL" id="BAABKP010000001">
    <property type="protein sequence ID" value="GAA4786612.1"/>
    <property type="molecule type" value="Genomic_DNA"/>
</dbReference>
<evidence type="ECO:0000313" key="2">
    <source>
        <dbReference type="Proteomes" id="UP001500187"/>
    </source>
</evidence>
<sequence length="306" mass="32744">MTAVTPDFSPVHGTLVTLTGGGYTAQISEVGANLNRLLAPCGRDLVLPVGPGLREGYRGSVLAPWPNRIANGVYNFEGEQRLSVTEPELGNASHGLVAWVPWHLGEPVTVDDGQQLTCSLHLYPQPGYPFSLSLQLVYTLTREGLHVVLTAQNRGKTLAPYAAGFHPYLLADGQAETEGVIDRWSLELPATRYLETDHQMIPVAEHPVAGSTLDFCVERPLAGVNLDHGFGGLIGTAVTLRGASGGTLLMMGEGTRWVQVYTDGTARRGVAVEPMSAPANAFVTGKDLELLNPGQWHTMSWSLAAL</sequence>
<protein>
    <submittedName>
        <fullName evidence="1">Aldose 1-epimerase family protein</fullName>
    </submittedName>
</protein>
<keyword evidence="2" id="KW-1185">Reference proteome</keyword>
<gene>
    <name evidence="1" type="ORF">GCM10023352_00120</name>
</gene>
<comment type="caution">
    <text evidence="1">The sequence shown here is derived from an EMBL/GenBank/DDBJ whole genome shotgun (WGS) entry which is preliminary data.</text>
</comment>
<dbReference type="InterPro" id="IPR008183">
    <property type="entry name" value="Aldose_1/G6P_1-epimerase"/>
</dbReference>
<dbReference type="Proteomes" id="UP001500187">
    <property type="component" value="Unassembled WGS sequence"/>
</dbReference>
<dbReference type="InterPro" id="IPR011013">
    <property type="entry name" value="Gal_mutarotase_sf_dom"/>
</dbReference>
<evidence type="ECO:0000313" key="1">
    <source>
        <dbReference type="EMBL" id="GAA4786612.1"/>
    </source>
</evidence>
<organism evidence="1 2">
    <name type="scientific">Rothia endophytica</name>
    <dbReference type="NCBI Taxonomy" id="1324766"/>
    <lineage>
        <taxon>Bacteria</taxon>
        <taxon>Bacillati</taxon>
        <taxon>Actinomycetota</taxon>
        <taxon>Actinomycetes</taxon>
        <taxon>Micrococcales</taxon>
        <taxon>Micrococcaceae</taxon>
        <taxon>Rothia</taxon>
    </lineage>
</organism>